<gene>
    <name evidence="1" type="ORF">TIFTF001_029470</name>
</gene>
<proteinExistence type="predicted"/>
<evidence type="ECO:0000313" key="2">
    <source>
        <dbReference type="Proteomes" id="UP001187192"/>
    </source>
</evidence>
<accession>A0AA88J3F1</accession>
<comment type="caution">
    <text evidence="1">The sequence shown here is derived from an EMBL/GenBank/DDBJ whole genome shotgun (WGS) entry which is preliminary data.</text>
</comment>
<dbReference type="Proteomes" id="UP001187192">
    <property type="component" value="Unassembled WGS sequence"/>
</dbReference>
<name>A0AA88J3F1_FICCA</name>
<protein>
    <submittedName>
        <fullName evidence="1">Uncharacterized protein</fullName>
    </submittedName>
</protein>
<organism evidence="1 2">
    <name type="scientific">Ficus carica</name>
    <name type="common">Common fig</name>
    <dbReference type="NCBI Taxonomy" id="3494"/>
    <lineage>
        <taxon>Eukaryota</taxon>
        <taxon>Viridiplantae</taxon>
        <taxon>Streptophyta</taxon>
        <taxon>Embryophyta</taxon>
        <taxon>Tracheophyta</taxon>
        <taxon>Spermatophyta</taxon>
        <taxon>Magnoliopsida</taxon>
        <taxon>eudicotyledons</taxon>
        <taxon>Gunneridae</taxon>
        <taxon>Pentapetalae</taxon>
        <taxon>rosids</taxon>
        <taxon>fabids</taxon>
        <taxon>Rosales</taxon>
        <taxon>Moraceae</taxon>
        <taxon>Ficeae</taxon>
        <taxon>Ficus</taxon>
    </lineage>
</organism>
<dbReference type="EMBL" id="BTGU01000098">
    <property type="protein sequence ID" value="GMN60381.1"/>
    <property type="molecule type" value="Genomic_DNA"/>
</dbReference>
<reference evidence="1" key="1">
    <citation type="submission" date="2023-07" db="EMBL/GenBank/DDBJ databases">
        <title>draft genome sequence of fig (Ficus carica).</title>
        <authorList>
            <person name="Takahashi T."/>
            <person name="Nishimura K."/>
        </authorList>
    </citation>
    <scope>NUCLEOTIDE SEQUENCE</scope>
</reference>
<sequence>MLNDLVHGLNWIGLVASTTPWLCTTDVVLTGHKLITYVHAVGKEKFKYDGNKLPRVVPTRTRSGRDRDGIRASFLPSGFTVLPPAPQFCKTARLRWHSEDWRRSYASSMGPKEWLHDMDILFIICHVGTYFQVMLVSRRLVDEARARCLGIGYLERRQCANNKLDVVNKNLVDYDNGYEFDDEIDDMIPE</sequence>
<keyword evidence="2" id="KW-1185">Reference proteome</keyword>
<dbReference type="AlphaFoldDB" id="A0AA88J3F1"/>
<evidence type="ECO:0000313" key="1">
    <source>
        <dbReference type="EMBL" id="GMN60381.1"/>
    </source>
</evidence>